<accession>A0A2P2KZE6</accession>
<dbReference type="EMBL" id="GGEC01030614">
    <property type="protein sequence ID" value="MBX11098.1"/>
    <property type="molecule type" value="Transcribed_RNA"/>
</dbReference>
<proteinExistence type="predicted"/>
<reference evidence="2" key="1">
    <citation type="submission" date="2018-02" db="EMBL/GenBank/DDBJ databases">
        <title>Rhizophora mucronata_Transcriptome.</title>
        <authorList>
            <person name="Meera S.P."/>
            <person name="Sreeshan A."/>
            <person name="Augustine A."/>
        </authorList>
    </citation>
    <scope>NUCLEOTIDE SEQUENCE</scope>
    <source>
        <tissue evidence="2">Leaf</tissue>
    </source>
</reference>
<evidence type="ECO:0000256" key="1">
    <source>
        <dbReference type="SAM" id="SignalP"/>
    </source>
</evidence>
<evidence type="ECO:0000313" key="2">
    <source>
        <dbReference type="EMBL" id="MBX11098.1"/>
    </source>
</evidence>
<sequence length="105" mass="11600">MVLFSNCLCFTFMCASLCCAFCSSSKLFFLVVSSVGPSRTFVVCSGKHTECKVCDCCTSHGPCIWSIPWTCEIRSTMTQIISLPNLWLAQISLEGCRSHQKHCTA</sequence>
<feature type="chain" id="PRO_5015160219" evidence="1">
    <location>
        <begin position="21"/>
        <end position="105"/>
    </location>
</feature>
<feature type="signal peptide" evidence="1">
    <location>
        <begin position="1"/>
        <end position="20"/>
    </location>
</feature>
<organism evidence="2">
    <name type="scientific">Rhizophora mucronata</name>
    <name type="common">Asiatic mangrove</name>
    <dbReference type="NCBI Taxonomy" id="61149"/>
    <lineage>
        <taxon>Eukaryota</taxon>
        <taxon>Viridiplantae</taxon>
        <taxon>Streptophyta</taxon>
        <taxon>Embryophyta</taxon>
        <taxon>Tracheophyta</taxon>
        <taxon>Spermatophyta</taxon>
        <taxon>Magnoliopsida</taxon>
        <taxon>eudicotyledons</taxon>
        <taxon>Gunneridae</taxon>
        <taxon>Pentapetalae</taxon>
        <taxon>rosids</taxon>
        <taxon>fabids</taxon>
        <taxon>Malpighiales</taxon>
        <taxon>Rhizophoraceae</taxon>
        <taxon>Rhizophora</taxon>
    </lineage>
</organism>
<name>A0A2P2KZE6_RHIMU</name>
<keyword evidence="1" id="KW-0732">Signal</keyword>
<protein>
    <submittedName>
        <fullName evidence="2">tRNA pseudouridine synthase</fullName>
    </submittedName>
</protein>
<dbReference type="AlphaFoldDB" id="A0A2P2KZE6"/>